<protein>
    <submittedName>
        <fullName evidence="2">HupE/UreJ family protein</fullName>
    </submittedName>
</protein>
<dbReference type="Pfam" id="PF13795">
    <property type="entry name" value="HupE_UreJ_2"/>
    <property type="match status" value="1"/>
</dbReference>
<gene>
    <name evidence="2" type="ORF">RCG21_29320</name>
</gene>
<feature type="transmembrane region" description="Helical" evidence="1">
    <location>
        <begin position="314"/>
        <end position="332"/>
    </location>
</feature>
<evidence type="ECO:0000256" key="1">
    <source>
        <dbReference type="SAM" id="Phobius"/>
    </source>
</evidence>
<feature type="transmembrane region" description="Helical" evidence="1">
    <location>
        <begin position="344"/>
        <end position="368"/>
    </location>
</feature>
<feature type="transmembrane region" description="Helical" evidence="1">
    <location>
        <begin position="380"/>
        <end position="401"/>
    </location>
</feature>
<feature type="transmembrane region" description="Helical" evidence="1">
    <location>
        <begin position="284"/>
        <end position="302"/>
    </location>
</feature>
<keyword evidence="1" id="KW-0472">Membrane</keyword>
<name>A0AA90TUM7_9BACI</name>
<organism evidence="2 3">
    <name type="scientific">Bacillus salipaludis</name>
    <dbReference type="NCBI Taxonomy" id="2547811"/>
    <lineage>
        <taxon>Bacteria</taxon>
        <taxon>Bacillati</taxon>
        <taxon>Bacillota</taxon>
        <taxon>Bacilli</taxon>
        <taxon>Bacillales</taxon>
        <taxon>Bacillaceae</taxon>
        <taxon>Bacillus</taxon>
    </lineage>
</organism>
<keyword evidence="1" id="KW-0812">Transmembrane</keyword>
<dbReference type="AlphaFoldDB" id="A0AA90TUM7"/>
<dbReference type="Proteomes" id="UP001178888">
    <property type="component" value="Unassembled WGS sequence"/>
</dbReference>
<sequence length="402" mass="45771">MPVFFIKKRQGQTSTIYRFTLAIFLFGVFISSVYHPMTVQAHAYSASYTQITMDQNKTDVIFSIDTLSIMELIEGIDKNKDWVLQQSEIDQEKHHIEELLTEGIALDKDNKEQTPELEKMKIIKKSNKIFLSIYLKYPGVSPGETISFNDGFYANDPATNYVNLISANYQGETSEAALQGDNRTWTMLLTEVQKEQQSDSGQAVQDQIQKKTTPTAHALPTTLTWFSFFKLGMMHILTGYDHLLFLLALLLRKQTFKQYAAIVTSFTLAHSITLTLSVLGVVTLPLRFVEAVIAFSICYVAAENIFRKEIRYRWTITFLFGLIHGLGFATLLREMAIPKKDLAVALVNFNLGIEAVQLTIVLLLLPLLTYLFKQKISEKIVRYSSIVIVGLGFIWLVQRLFF</sequence>
<dbReference type="EMBL" id="JAVGVR010000001">
    <property type="protein sequence ID" value="MDQ6600374.1"/>
    <property type="molecule type" value="Genomic_DNA"/>
</dbReference>
<comment type="caution">
    <text evidence="2">The sequence shown here is derived from an EMBL/GenBank/DDBJ whole genome shotgun (WGS) entry which is preliminary data.</text>
</comment>
<keyword evidence="3" id="KW-1185">Reference proteome</keyword>
<feature type="transmembrane region" description="Helical" evidence="1">
    <location>
        <begin position="258"/>
        <end position="278"/>
    </location>
</feature>
<feature type="transmembrane region" description="Helical" evidence="1">
    <location>
        <begin position="225"/>
        <end position="251"/>
    </location>
</feature>
<proteinExistence type="predicted"/>
<accession>A0AA90TUM7</accession>
<dbReference type="RefSeq" id="WP_308914063.1">
    <property type="nucleotide sequence ID" value="NZ_JAVGVR010000001.1"/>
</dbReference>
<dbReference type="InterPro" id="IPR032809">
    <property type="entry name" value="Put_HupE_UreJ"/>
</dbReference>
<evidence type="ECO:0000313" key="3">
    <source>
        <dbReference type="Proteomes" id="UP001178888"/>
    </source>
</evidence>
<keyword evidence="1" id="KW-1133">Transmembrane helix</keyword>
<evidence type="ECO:0000313" key="2">
    <source>
        <dbReference type="EMBL" id="MDQ6600374.1"/>
    </source>
</evidence>
<reference evidence="2" key="1">
    <citation type="submission" date="2023-08" db="EMBL/GenBank/DDBJ databases">
        <title>Nitrogen cycling bacteria in agricultural field soils.</title>
        <authorList>
            <person name="Jang J."/>
        </authorList>
    </citation>
    <scope>NUCLEOTIDE SEQUENCE</scope>
    <source>
        <strain evidence="2">PS3-36</strain>
    </source>
</reference>